<comment type="catalytic activity">
    <reaction evidence="9">
        <text>L-seryl-[protein] + ATP = O-phospho-L-seryl-[protein] + ADP + H(+)</text>
        <dbReference type="Rhea" id="RHEA:17989"/>
        <dbReference type="Rhea" id="RHEA-COMP:9863"/>
        <dbReference type="Rhea" id="RHEA-COMP:11604"/>
        <dbReference type="ChEBI" id="CHEBI:15378"/>
        <dbReference type="ChEBI" id="CHEBI:29999"/>
        <dbReference type="ChEBI" id="CHEBI:30616"/>
        <dbReference type="ChEBI" id="CHEBI:83421"/>
        <dbReference type="ChEBI" id="CHEBI:456216"/>
        <dbReference type="EC" id="2.7.11.1"/>
    </reaction>
</comment>
<dbReference type="GO" id="GO:0005524">
    <property type="term" value="F:ATP binding"/>
    <property type="evidence" value="ECO:0007669"/>
    <property type="project" value="UniProtKB-KW"/>
</dbReference>
<keyword evidence="4" id="KW-0808">Transferase</keyword>
<keyword evidence="5" id="KW-0547">Nucleotide-binding</keyword>
<dbReference type="EMBL" id="JAATIS010000485">
    <property type="protein sequence ID" value="KAG2467959.1"/>
    <property type="molecule type" value="Genomic_DNA"/>
</dbReference>
<keyword evidence="7" id="KW-0067">ATP-binding</keyword>
<keyword evidence="13" id="KW-1185">Reference proteome</keyword>
<dbReference type="InterPro" id="IPR050839">
    <property type="entry name" value="Rho-assoc_Ser/Thr_Kinase"/>
</dbReference>
<evidence type="ECO:0000313" key="13">
    <source>
        <dbReference type="Proteomes" id="UP000886611"/>
    </source>
</evidence>
<evidence type="ECO:0000256" key="6">
    <source>
        <dbReference type="ARBA" id="ARBA00022777"/>
    </source>
</evidence>
<dbReference type="Proteomes" id="UP000886611">
    <property type="component" value="Unassembled WGS sequence"/>
</dbReference>
<comment type="catalytic activity">
    <reaction evidence="8">
        <text>L-threonyl-[protein] + ATP = O-phospho-L-threonyl-[protein] + ADP + H(+)</text>
        <dbReference type="Rhea" id="RHEA:46608"/>
        <dbReference type="Rhea" id="RHEA-COMP:11060"/>
        <dbReference type="Rhea" id="RHEA-COMP:11605"/>
        <dbReference type="ChEBI" id="CHEBI:15378"/>
        <dbReference type="ChEBI" id="CHEBI:30013"/>
        <dbReference type="ChEBI" id="CHEBI:30616"/>
        <dbReference type="ChEBI" id="CHEBI:61977"/>
        <dbReference type="ChEBI" id="CHEBI:456216"/>
        <dbReference type="EC" id="2.7.11.1"/>
    </reaction>
</comment>
<dbReference type="GO" id="GO:0031032">
    <property type="term" value="P:actomyosin structure organization"/>
    <property type="evidence" value="ECO:0007669"/>
    <property type="project" value="TreeGrafter"/>
</dbReference>
<name>A0A8X7XHV0_POLSE</name>
<evidence type="ECO:0000256" key="1">
    <source>
        <dbReference type="ARBA" id="ARBA00012513"/>
    </source>
</evidence>
<feature type="non-terminal residue" evidence="12">
    <location>
        <position position="1"/>
    </location>
</feature>
<keyword evidence="2" id="KW-0723">Serine/threonine-protein kinase</keyword>
<dbReference type="GO" id="GO:0004674">
    <property type="term" value="F:protein serine/threonine kinase activity"/>
    <property type="evidence" value="ECO:0007669"/>
    <property type="project" value="UniProtKB-KW"/>
</dbReference>
<accession>A0A8X7XHV0</accession>
<gene>
    <name evidence="12" type="primary">Rock2_2</name>
    <name evidence="12" type="ORF">GTO96_0015489</name>
</gene>
<dbReference type="GO" id="GO:0005856">
    <property type="term" value="C:cytoskeleton"/>
    <property type="evidence" value="ECO:0007669"/>
    <property type="project" value="TreeGrafter"/>
</dbReference>
<keyword evidence="3" id="KW-0597">Phosphoprotein</keyword>
<reference evidence="12 13" key="1">
    <citation type="journal article" date="2021" name="Cell">
        <title>Tracing the genetic footprints of vertebrate landing in non-teleost ray-finned fishes.</title>
        <authorList>
            <person name="Bi X."/>
            <person name="Wang K."/>
            <person name="Yang L."/>
            <person name="Pan H."/>
            <person name="Jiang H."/>
            <person name="Wei Q."/>
            <person name="Fang M."/>
            <person name="Yu H."/>
            <person name="Zhu C."/>
            <person name="Cai Y."/>
            <person name="He Y."/>
            <person name="Gan X."/>
            <person name="Zeng H."/>
            <person name="Yu D."/>
            <person name="Zhu Y."/>
            <person name="Jiang H."/>
            <person name="Qiu Q."/>
            <person name="Yang H."/>
            <person name="Zhang Y.E."/>
            <person name="Wang W."/>
            <person name="Zhu M."/>
            <person name="He S."/>
            <person name="Zhang G."/>
        </authorList>
    </citation>
    <scope>NUCLEOTIDE SEQUENCE [LARGE SCALE GENOMIC DNA]</scope>
    <source>
        <strain evidence="12">Bchr_013</strain>
    </source>
</reference>
<dbReference type="PANTHER" id="PTHR22988:SF71">
    <property type="entry name" value="CITRON RHO-INTERACTING KINASE"/>
    <property type="match status" value="1"/>
</dbReference>
<dbReference type="PANTHER" id="PTHR22988">
    <property type="entry name" value="MYOTONIC DYSTROPHY S/T KINASE-RELATED"/>
    <property type="match status" value="1"/>
</dbReference>
<evidence type="ECO:0000256" key="3">
    <source>
        <dbReference type="ARBA" id="ARBA00022553"/>
    </source>
</evidence>
<evidence type="ECO:0000313" key="12">
    <source>
        <dbReference type="EMBL" id="KAG2467959.1"/>
    </source>
</evidence>
<evidence type="ECO:0000256" key="2">
    <source>
        <dbReference type="ARBA" id="ARBA00022527"/>
    </source>
</evidence>
<keyword evidence="10" id="KW-0175">Coiled coil</keyword>
<feature type="coiled-coil region" evidence="10">
    <location>
        <begin position="276"/>
        <end position="366"/>
    </location>
</feature>
<feature type="non-terminal residue" evidence="12">
    <location>
        <position position="395"/>
    </location>
</feature>
<protein>
    <recommendedName>
        <fullName evidence="1">non-specific serine/threonine protein kinase</fullName>
        <ecNumber evidence="1">2.7.11.1</ecNumber>
    </recommendedName>
</protein>
<evidence type="ECO:0000256" key="4">
    <source>
        <dbReference type="ARBA" id="ARBA00022679"/>
    </source>
</evidence>
<comment type="caution">
    <text evidence="12">The sequence shown here is derived from an EMBL/GenBank/DDBJ whole genome shotgun (WGS) entry which is preliminary data.</text>
</comment>
<dbReference type="EC" id="2.7.11.1" evidence="1"/>
<sequence>MNGGGKGQFIISPCHSRLHYSMLPAASVHREQTRCSQRLVVNRPPPPPFNRQPSKAHYSATPCRPVLPQWPPFSQNRVTACSITICPPRTNEAAVFGEQPVKRPPPLHPACVQSGAVAEAAYHPIKPLSYTQAIAVAPVTMDHGSPLATGSCQRDTTLREQRNQMPPTPPKPPSRYRLQHPYAEDDGAAVNEVHALQLWPPVAPVVPELSSDIDTSNFDEIEDDKGDVETFPIPKAFVGNQLPFIGFTYFREDPLLSDSNVSAIENENGTSNKGEFSQVQKKLHQLEEQLHNEMQAKDDLEQKYRNSSGRLEKITKELDEEVNLRKNLESNLRQLEREKALLQHKNVEYQRKAESEADKKRCLENDAGMPRIKGILHGPLLAKHYEPYRLIKTIL</sequence>
<feature type="domain" description="AGC-kinase C-terminal" evidence="11">
    <location>
        <begin position="186"/>
        <end position="259"/>
    </location>
</feature>
<evidence type="ECO:0000256" key="10">
    <source>
        <dbReference type="SAM" id="Coils"/>
    </source>
</evidence>
<dbReference type="GO" id="GO:0005737">
    <property type="term" value="C:cytoplasm"/>
    <property type="evidence" value="ECO:0007669"/>
    <property type="project" value="TreeGrafter"/>
</dbReference>
<evidence type="ECO:0000259" key="11">
    <source>
        <dbReference type="PROSITE" id="PS51285"/>
    </source>
</evidence>
<dbReference type="PROSITE" id="PS51285">
    <property type="entry name" value="AGC_KINASE_CTER"/>
    <property type="match status" value="1"/>
</dbReference>
<evidence type="ECO:0000256" key="7">
    <source>
        <dbReference type="ARBA" id="ARBA00022840"/>
    </source>
</evidence>
<dbReference type="SMART" id="SM00133">
    <property type="entry name" value="S_TK_X"/>
    <property type="match status" value="1"/>
</dbReference>
<proteinExistence type="predicted"/>
<dbReference type="AlphaFoldDB" id="A0A8X7XHV0"/>
<dbReference type="InterPro" id="IPR000961">
    <property type="entry name" value="AGC-kinase_C"/>
</dbReference>
<organism evidence="12 13">
    <name type="scientific">Polypterus senegalus</name>
    <name type="common">Senegal bichir</name>
    <dbReference type="NCBI Taxonomy" id="55291"/>
    <lineage>
        <taxon>Eukaryota</taxon>
        <taxon>Metazoa</taxon>
        <taxon>Chordata</taxon>
        <taxon>Craniata</taxon>
        <taxon>Vertebrata</taxon>
        <taxon>Euteleostomi</taxon>
        <taxon>Actinopterygii</taxon>
        <taxon>Polypteriformes</taxon>
        <taxon>Polypteridae</taxon>
        <taxon>Polypterus</taxon>
    </lineage>
</organism>
<evidence type="ECO:0000256" key="8">
    <source>
        <dbReference type="ARBA" id="ARBA00047899"/>
    </source>
</evidence>
<evidence type="ECO:0000256" key="5">
    <source>
        <dbReference type="ARBA" id="ARBA00022741"/>
    </source>
</evidence>
<keyword evidence="6 12" id="KW-0418">Kinase</keyword>
<dbReference type="Gene3D" id="3.30.200.20">
    <property type="entry name" value="Phosphorylase Kinase, domain 1"/>
    <property type="match status" value="1"/>
</dbReference>
<evidence type="ECO:0000256" key="9">
    <source>
        <dbReference type="ARBA" id="ARBA00048679"/>
    </source>
</evidence>